<dbReference type="GO" id="GO:0051213">
    <property type="term" value="F:dioxygenase activity"/>
    <property type="evidence" value="ECO:0007669"/>
    <property type="project" value="UniProtKB-KW"/>
</dbReference>
<dbReference type="PATRIC" id="fig|266265.5.peg.8706"/>
<reference evidence="3 4" key="1">
    <citation type="journal article" date="2006" name="Proc. Natl. Acad. Sci. U.S.A.">
        <title>Burkholderia xenovorans LB400 harbors a multi-replicon, 9.73-Mbp genome shaped for versatility.</title>
        <authorList>
            <person name="Chain P.S."/>
            <person name="Denef V.J."/>
            <person name="Konstantinidis K.T."/>
            <person name="Vergez L.M."/>
            <person name="Agullo L."/>
            <person name="Reyes V.L."/>
            <person name="Hauser L."/>
            <person name="Cordova M."/>
            <person name="Gomez L."/>
            <person name="Gonzalez M."/>
            <person name="Land M."/>
            <person name="Lao V."/>
            <person name="Larimer F."/>
            <person name="LiPuma J.J."/>
            <person name="Mahenthiralingam E."/>
            <person name="Malfatti S.A."/>
            <person name="Marx C.J."/>
            <person name="Parnell J.J."/>
            <person name="Ramette A."/>
            <person name="Richardson P."/>
            <person name="Seeger M."/>
            <person name="Smith D."/>
            <person name="Spilker T."/>
            <person name="Sul W.J."/>
            <person name="Tsoi T.V."/>
            <person name="Ulrich L.E."/>
            <person name="Zhulin I.B."/>
            <person name="Tiedje J.M."/>
        </authorList>
    </citation>
    <scope>NUCLEOTIDE SEQUENCE [LARGE SCALE GENOMIC DNA]</scope>
    <source>
        <strain evidence="3 4">LB400</strain>
    </source>
</reference>
<evidence type="ECO:0000313" key="3">
    <source>
        <dbReference type="EMBL" id="ABE36817.1"/>
    </source>
</evidence>
<evidence type="ECO:0000313" key="4">
    <source>
        <dbReference type="Proteomes" id="UP000001817"/>
    </source>
</evidence>
<dbReference type="DNASU" id="4010455"/>
<gene>
    <name evidence="3" type="ORF">Bxe_C0942</name>
</gene>
<comment type="similarity">
    <text evidence="1">Belongs to the bacterial ring-hydroxylating dioxygenase beta subunit family.</text>
</comment>
<dbReference type="CDD" id="cd00667">
    <property type="entry name" value="ring_hydroxylating_dioxygenases_beta"/>
    <property type="match status" value="1"/>
</dbReference>
<dbReference type="InterPro" id="IPR032710">
    <property type="entry name" value="NTF2-like_dom_sf"/>
</dbReference>
<organism evidence="3 4">
    <name type="scientific">Paraburkholderia xenovorans (strain LB400)</name>
    <dbReference type="NCBI Taxonomy" id="266265"/>
    <lineage>
        <taxon>Bacteria</taxon>
        <taxon>Pseudomonadati</taxon>
        <taxon>Pseudomonadota</taxon>
        <taxon>Betaproteobacteria</taxon>
        <taxon>Burkholderiales</taxon>
        <taxon>Burkholderiaceae</taxon>
        <taxon>Paraburkholderia</taxon>
    </lineage>
</organism>
<dbReference type="EMBL" id="CP000272">
    <property type="protein sequence ID" value="ABE36817.1"/>
    <property type="molecule type" value="Genomic_DNA"/>
</dbReference>
<dbReference type="OrthoDB" id="2674149at2"/>
<dbReference type="RefSeq" id="WP_011494064.1">
    <property type="nucleotide sequence ID" value="NC_007953.1"/>
</dbReference>
<dbReference type="AlphaFoldDB" id="Q13GH2"/>
<dbReference type="eggNOG" id="COG5517">
    <property type="taxonomic scope" value="Bacteria"/>
</dbReference>
<proteinExistence type="inferred from homology"/>
<name>Q13GH2_PARXL</name>
<dbReference type="Pfam" id="PF00866">
    <property type="entry name" value="Ring_hydroxyl_B"/>
    <property type="match status" value="1"/>
</dbReference>
<sequence length="160" mass="18769">MQTRENDDLMRELRDFYEDYSTCLDSNDFERWPSFFLDDARYRIISREDFTRGLPLGAMTCEGVGMIHDRVTALVKVLVYEPRVWRRFVSSIQLLSSKGGVIESRANFLLYESLMDREPRVNMLGQYVDTLVHANGSFKIKSRDCVYDNYRIHTTLYAPA</sequence>
<dbReference type="STRING" id="266265.Bxe_C0942"/>
<dbReference type="KEGG" id="bxb:DR64_7508"/>
<evidence type="ECO:0000256" key="2">
    <source>
        <dbReference type="ARBA" id="ARBA00023002"/>
    </source>
</evidence>
<dbReference type="Proteomes" id="UP000001817">
    <property type="component" value="Chromosome 3"/>
</dbReference>
<protein>
    <submittedName>
        <fullName evidence="3">Ring dioxygenase beta subunit</fullName>
    </submittedName>
</protein>
<accession>Q13GH2</accession>
<keyword evidence="2" id="KW-0560">Oxidoreductase</keyword>
<dbReference type="Gene3D" id="3.10.450.50">
    <property type="match status" value="1"/>
</dbReference>
<dbReference type="KEGG" id="bxe:Bxe_C0942"/>
<keyword evidence="3" id="KW-0223">Dioxygenase</keyword>
<dbReference type="InterPro" id="IPR000391">
    <property type="entry name" value="Rng_hydr_dOase-bsu"/>
</dbReference>
<dbReference type="SUPFAM" id="SSF54427">
    <property type="entry name" value="NTF2-like"/>
    <property type="match status" value="1"/>
</dbReference>
<keyword evidence="4" id="KW-1185">Reference proteome</keyword>
<evidence type="ECO:0000256" key="1">
    <source>
        <dbReference type="ARBA" id="ARBA00009570"/>
    </source>
</evidence>